<dbReference type="Proteomes" id="UP000222542">
    <property type="component" value="Unassembled WGS sequence"/>
</dbReference>
<dbReference type="STRING" id="4072.A0A2G2Z5F0"/>
<dbReference type="InterPro" id="IPR043129">
    <property type="entry name" value="ATPase_NBD"/>
</dbReference>
<comment type="caution">
    <text evidence="3">The sequence shown here is derived from an EMBL/GenBank/DDBJ whole genome shotgun (WGS) entry which is preliminary data.</text>
</comment>
<organism evidence="3 4">
    <name type="scientific">Capsicum annuum</name>
    <name type="common">Capsicum pepper</name>
    <dbReference type="NCBI Taxonomy" id="4072"/>
    <lineage>
        <taxon>Eukaryota</taxon>
        <taxon>Viridiplantae</taxon>
        <taxon>Streptophyta</taxon>
        <taxon>Embryophyta</taxon>
        <taxon>Tracheophyta</taxon>
        <taxon>Spermatophyta</taxon>
        <taxon>Magnoliopsida</taxon>
        <taxon>eudicotyledons</taxon>
        <taxon>Gunneridae</taxon>
        <taxon>Pentapetalae</taxon>
        <taxon>asterids</taxon>
        <taxon>lamiids</taxon>
        <taxon>Solanales</taxon>
        <taxon>Solanaceae</taxon>
        <taxon>Solanoideae</taxon>
        <taxon>Capsiceae</taxon>
        <taxon>Capsicum</taxon>
    </lineage>
</organism>
<proteinExistence type="predicted"/>
<dbReference type="EMBL" id="AYRZ02000007">
    <property type="protein sequence ID" value="PHT77237.1"/>
    <property type="molecule type" value="Genomic_DNA"/>
</dbReference>
<evidence type="ECO:0000313" key="4">
    <source>
        <dbReference type="Proteomes" id="UP000222542"/>
    </source>
</evidence>
<protein>
    <submittedName>
        <fullName evidence="3">Uncharacterized protein</fullName>
    </submittedName>
</protein>
<accession>A0A2G2Z5F0</accession>
<gene>
    <name evidence="3" type="ORF">T459_20759</name>
</gene>
<name>A0A2G2Z5F0_CAPAN</name>
<keyword evidence="4" id="KW-1185">Reference proteome</keyword>
<dbReference type="PANTHER" id="PTHR33644:SF2">
    <property type="entry name" value="2-OXOGLUTARATE (2OG) AND FE(II)-DEPENDENT OXYGENASE SUPERFAMILY PROTEIN"/>
    <property type="match status" value="1"/>
</dbReference>
<dbReference type="Gene3D" id="3.90.640.10">
    <property type="entry name" value="Actin, Chain A, domain 4"/>
    <property type="match status" value="1"/>
</dbReference>
<evidence type="ECO:0000313" key="3">
    <source>
        <dbReference type="EMBL" id="PHT77237.1"/>
    </source>
</evidence>
<dbReference type="Gene3D" id="3.30.420.40">
    <property type="match status" value="1"/>
</dbReference>
<dbReference type="Gramene" id="PHT77237">
    <property type="protein sequence ID" value="PHT77237"/>
    <property type="gene ID" value="T459_20759"/>
</dbReference>
<dbReference type="SUPFAM" id="SSF53067">
    <property type="entry name" value="Actin-like ATPase domain"/>
    <property type="match status" value="1"/>
</dbReference>
<evidence type="ECO:0000256" key="1">
    <source>
        <dbReference type="SAM" id="MobiDB-lite"/>
    </source>
</evidence>
<sequence length="659" mass="73296">MSSKDKIVIYPGSLILSSIDATLFLTASFIILSPNIATSIDLISISAREQEALVLFAAEQTSGVVVHIGDERTYIVPVRCGEILHRKMQILALSVRALMKFLSDSLIRQHEFTPRCINHALSWMKCYVAEDYDPALIKDEGSSAMIRYSSTESIRLSVESCMTGEILLKPHLAEIGYGLDIIYLGINSVKLVFSEDSMAGNVLPALGRVKLSDLIALEGLPSDSYKLSVSTLSQSLAQYSAAIIQLSTSDGALLRSSIESARLYFQHKPSYPPADVIHSDDSKTSGYHADPQQWQENYDFRPGLTDKPGLHVRDFLHGHWVLVDGDLGPQEAIVYPGLATAGYISPALHRTDIGNQQGSMYGRCSLSFKLMPKSMTNLNCSEMRAAGHGVEAQFQLPVPVDDFMQRSTDQLLNRNNFPTFNFPTAQEEAKTRGDLPICPNLGGQSYLVSDVGWRWQLSRGFSRGALKLTRTPRLSKKKKKIYLETLLTEAAVNWCIVSDYISNIRSEIPQAGSGKGGSMKPIMRRRKSNSRSKPLPPSKRLRLEAQRVLKERVQDIADKKGIKLRFCTLKDCENHIQSLDSPCTNVRMEIGWPPGVPFVHPHDLPNKVKIGFLETYEPGWSATHDMELSLIDPGQPSQHTANCNYHSPNWPCFSTIFKP</sequence>
<dbReference type="Pfam" id="PF00022">
    <property type="entry name" value="Actin"/>
    <property type="match status" value="1"/>
</dbReference>
<feature type="transmembrane region" description="Helical" evidence="2">
    <location>
        <begin position="7"/>
        <end position="32"/>
    </location>
</feature>
<feature type="region of interest" description="Disordered" evidence="1">
    <location>
        <begin position="510"/>
        <end position="541"/>
    </location>
</feature>
<dbReference type="PANTHER" id="PTHR33644">
    <property type="entry name" value="U-BOX DOMAIN-CONTAINING PROTEIN 62-RELATED"/>
    <property type="match status" value="1"/>
</dbReference>
<keyword evidence="2" id="KW-1133">Transmembrane helix</keyword>
<keyword evidence="2" id="KW-0472">Membrane</keyword>
<evidence type="ECO:0000256" key="2">
    <source>
        <dbReference type="SAM" id="Phobius"/>
    </source>
</evidence>
<dbReference type="InterPro" id="IPR004000">
    <property type="entry name" value="Actin"/>
</dbReference>
<reference evidence="3 4" key="1">
    <citation type="journal article" date="2014" name="Nat. Genet.">
        <title>Genome sequence of the hot pepper provides insights into the evolution of pungency in Capsicum species.</title>
        <authorList>
            <person name="Kim S."/>
            <person name="Park M."/>
            <person name="Yeom S.I."/>
            <person name="Kim Y.M."/>
            <person name="Lee J.M."/>
            <person name="Lee H.A."/>
            <person name="Seo E."/>
            <person name="Choi J."/>
            <person name="Cheong K."/>
            <person name="Kim K.T."/>
            <person name="Jung K."/>
            <person name="Lee G.W."/>
            <person name="Oh S.K."/>
            <person name="Bae C."/>
            <person name="Kim S.B."/>
            <person name="Lee H.Y."/>
            <person name="Kim S.Y."/>
            <person name="Kim M.S."/>
            <person name="Kang B.C."/>
            <person name="Jo Y.D."/>
            <person name="Yang H.B."/>
            <person name="Jeong H.J."/>
            <person name="Kang W.H."/>
            <person name="Kwon J.K."/>
            <person name="Shin C."/>
            <person name="Lim J.Y."/>
            <person name="Park J.H."/>
            <person name="Huh J.H."/>
            <person name="Kim J.S."/>
            <person name="Kim B.D."/>
            <person name="Cohen O."/>
            <person name="Paran I."/>
            <person name="Suh M.C."/>
            <person name="Lee S.B."/>
            <person name="Kim Y.K."/>
            <person name="Shin Y."/>
            <person name="Noh S.J."/>
            <person name="Park J."/>
            <person name="Seo Y.S."/>
            <person name="Kwon S.Y."/>
            <person name="Kim H.A."/>
            <person name="Park J.M."/>
            <person name="Kim H.J."/>
            <person name="Choi S.B."/>
            <person name="Bosland P.W."/>
            <person name="Reeves G."/>
            <person name="Jo S.H."/>
            <person name="Lee B.W."/>
            <person name="Cho H.T."/>
            <person name="Choi H.S."/>
            <person name="Lee M.S."/>
            <person name="Yu Y."/>
            <person name="Do Choi Y."/>
            <person name="Park B.S."/>
            <person name="van Deynze A."/>
            <person name="Ashrafi H."/>
            <person name="Hill T."/>
            <person name="Kim W.T."/>
            <person name="Pai H.S."/>
            <person name="Ahn H.K."/>
            <person name="Yeam I."/>
            <person name="Giovannoni J.J."/>
            <person name="Rose J.K."/>
            <person name="Sorensen I."/>
            <person name="Lee S.J."/>
            <person name="Kim R.W."/>
            <person name="Choi I.Y."/>
            <person name="Choi B.S."/>
            <person name="Lim J.S."/>
            <person name="Lee Y.H."/>
            <person name="Choi D."/>
        </authorList>
    </citation>
    <scope>NUCLEOTIDE SEQUENCE [LARGE SCALE GENOMIC DNA]</scope>
    <source>
        <strain evidence="4">cv. CM334</strain>
    </source>
</reference>
<dbReference type="OMA" id="VWCSIIQ"/>
<reference evidence="3 4" key="2">
    <citation type="journal article" date="2017" name="Genome Biol.">
        <title>New reference genome sequences of hot pepper reveal the massive evolution of plant disease-resistance genes by retroduplication.</title>
        <authorList>
            <person name="Kim S."/>
            <person name="Park J."/>
            <person name="Yeom S.I."/>
            <person name="Kim Y.M."/>
            <person name="Seo E."/>
            <person name="Kim K.T."/>
            <person name="Kim M.S."/>
            <person name="Lee J.M."/>
            <person name="Cheong K."/>
            <person name="Shin H.S."/>
            <person name="Kim S.B."/>
            <person name="Han K."/>
            <person name="Lee J."/>
            <person name="Park M."/>
            <person name="Lee H.A."/>
            <person name="Lee H.Y."/>
            <person name="Lee Y."/>
            <person name="Oh S."/>
            <person name="Lee J.H."/>
            <person name="Choi E."/>
            <person name="Choi E."/>
            <person name="Lee S.E."/>
            <person name="Jeon J."/>
            <person name="Kim H."/>
            <person name="Choi G."/>
            <person name="Song H."/>
            <person name="Lee J."/>
            <person name="Lee S.C."/>
            <person name="Kwon J.K."/>
            <person name="Lee H.Y."/>
            <person name="Koo N."/>
            <person name="Hong Y."/>
            <person name="Kim R.W."/>
            <person name="Kang W.H."/>
            <person name="Huh J.H."/>
            <person name="Kang B.C."/>
            <person name="Yang T.J."/>
            <person name="Lee Y.H."/>
            <person name="Bennetzen J.L."/>
            <person name="Choi D."/>
        </authorList>
    </citation>
    <scope>NUCLEOTIDE SEQUENCE [LARGE SCALE GENOMIC DNA]</scope>
    <source>
        <strain evidence="4">cv. CM334</strain>
    </source>
</reference>
<keyword evidence="2" id="KW-0812">Transmembrane</keyword>
<dbReference type="AlphaFoldDB" id="A0A2G2Z5F0"/>